<dbReference type="InterPro" id="IPR056119">
    <property type="entry name" value="DUF7702"/>
</dbReference>
<gene>
    <name evidence="4" type="ORF">N7468_001154</name>
</gene>
<feature type="transmembrane region" description="Helical" evidence="2">
    <location>
        <begin position="68"/>
        <end position="89"/>
    </location>
</feature>
<feature type="domain" description="DUF7702" evidence="3">
    <location>
        <begin position="9"/>
        <end position="161"/>
    </location>
</feature>
<feature type="region of interest" description="Disordered" evidence="1">
    <location>
        <begin position="259"/>
        <end position="296"/>
    </location>
</feature>
<evidence type="ECO:0000313" key="4">
    <source>
        <dbReference type="EMBL" id="KAJ5246171.1"/>
    </source>
</evidence>
<evidence type="ECO:0000313" key="5">
    <source>
        <dbReference type="Proteomes" id="UP001150941"/>
    </source>
</evidence>
<evidence type="ECO:0000259" key="3">
    <source>
        <dbReference type="Pfam" id="PF24800"/>
    </source>
</evidence>
<feature type="transmembrane region" description="Helical" evidence="2">
    <location>
        <begin position="7"/>
        <end position="27"/>
    </location>
</feature>
<dbReference type="EMBL" id="JAPQKS010000002">
    <property type="protein sequence ID" value="KAJ5246171.1"/>
    <property type="molecule type" value="Genomic_DNA"/>
</dbReference>
<proteinExistence type="predicted"/>
<sequence length="296" mass="32369">MVSTTGSYEIANITFFGACLLPTLFFLGTGGRFGIGCWLNALLAICFRISGHALSYQALSTPKGFNTIGIVLNGIGMSPLTLAVGAMLSNANTSIKPRLPLPAKALGTLVSTILMVVGNSFSLAGMKNHPLLIAGVWMEFAAWVIICGMTITVWMHKENNNRRPEEMQVRRFLTDCGLDCAPIDRRSCYLFPNHRIEGGEYAFITGGGVAYEAFLGTLPEFLTMLSLLTGGLLTWQLGSKRRAERKAKKHGDEAEGLVYKGEDDDHEDTMYHGASMYRDPYTHPMDRTDNVSDVSV</sequence>
<dbReference type="AlphaFoldDB" id="A0A9W9TWB3"/>
<keyword evidence="5" id="KW-1185">Reference proteome</keyword>
<feature type="compositionally biased region" description="Basic and acidic residues" evidence="1">
    <location>
        <begin position="280"/>
        <end position="290"/>
    </location>
</feature>
<dbReference type="PANTHER" id="PTHR42109:SF2">
    <property type="entry name" value="INTEGRAL MEMBRANE PROTEIN"/>
    <property type="match status" value="1"/>
</dbReference>
<reference evidence="4" key="2">
    <citation type="journal article" date="2023" name="IMA Fungus">
        <title>Comparative genomic study of the Penicillium genus elucidates a diverse pangenome and 15 lateral gene transfer events.</title>
        <authorList>
            <person name="Petersen C."/>
            <person name="Sorensen T."/>
            <person name="Nielsen M.R."/>
            <person name="Sondergaard T.E."/>
            <person name="Sorensen J.L."/>
            <person name="Fitzpatrick D.A."/>
            <person name="Frisvad J.C."/>
            <person name="Nielsen K.L."/>
        </authorList>
    </citation>
    <scope>NUCLEOTIDE SEQUENCE</scope>
    <source>
        <strain evidence="4">IBT 19713</strain>
    </source>
</reference>
<evidence type="ECO:0000256" key="2">
    <source>
        <dbReference type="SAM" id="Phobius"/>
    </source>
</evidence>
<feature type="transmembrane region" description="Helical" evidence="2">
    <location>
        <begin position="101"/>
        <end position="124"/>
    </location>
</feature>
<keyword evidence="2" id="KW-0812">Transmembrane</keyword>
<name>A0A9W9TWB3_9EURO</name>
<dbReference type="Proteomes" id="UP001150941">
    <property type="component" value="Unassembled WGS sequence"/>
</dbReference>
<dbReference type="GeneID" id="83197754"/>
<evidence type="ECO:0000256" key="1">
    <source>
        <dbReference type="SAM" id="MobiDB-lite"/>
    </source>
</evidence>
<feature type="transmembrane region" description="Helical" evidence="2">
    <location>
        <begin position="221"/>
        <end position="238"/>
    </location>
</feature>
<feature type="transmembrane region" description="Helical" evidence="2">
    <location>
        <begin position="33"/>
        <end position="56"/>
    </location>
</feature>
<reference evidence="4" key="1">
    <citation type="submission" date="2022-11" db="EMBL/GenBank/DDBJ databases">
        <authorList>
            <person name="Petersen C."/>
        </authorList>
    </citation>
    <scope>NUCLEOTIDE SEQUENCE</scope>
    <source>
        <strain evidence="4">IBT 19713</strain>
    </source>
</reference>
<dbReference type="Pfam" id="PF24800">
    <property type="entry name" value="DUF7702"/>
    <property type="match status" value="1"/>
</dbReference>
<keyword evidence="2" id="KW-0472">Membrane</keyword>
<dbReference type="PANTHER" id="PTHR42109">
    <property type="entry name" value="UNPLACED GENOMIC SCAFFOLD UM_SCAF_CONTIG_1.265, WHOLE GENOME SHOTGUN SEQUENCE"/>
    <property type="match status" value="1"/>
</dbReference>
<organism evidence="4 5">
    <name type="scientific">Penicillium chermesinum</name>
    <dbReference type="NCBI Taxonomy" id="63820"/>
    <lineage>
        <taxon>Eukaryota</taxon>
        <taxon>Fungi</taxon>
        <taxon>Dikarya</taxon>
        <taxon>Ascomycota</taxon>
        <taxon>Pezizomycotina</taxon>
        <taxon>Eurotiomycetes</taxon>
        <taxon>Eurotiomycetidae</taxon>
        <taxon>Eurotiales</taxon>
        <taxon>Aspergillaceae</taxon>
        <taxon>Penicillium</taxon>
    </lineage>
</organism>
<feature type="transmembrane region" description="Helical" evidence="2">
    <location>
        <begin position="131"/>
        <end position="155"/>
    </location>
</feature>
<keyword evidence="2" id="KW-1133">Transmembrane helix</keyword>
<dbReference type="RefSeq" id="XP_058333592.1">
    <property type="nucleotide sequence ID" value="XM_058470451.1"/>
</dbReference>
<accession>A0A9W9TWB3</accession>
<comment type="caution">
    <text evidence="4">The sequence shown here is derived from an EMBL/GenBank/DDBJ whole genome shotgun (WGS) entry which is preliminary data.</text>
</comment>
<protein>
    <recommendedName>
        <fullName evidence="3">DUF7702 domain-containing protein</fullName>
    </recommendedName>
</protein>